<evidence type="ECO:0000313" key="3">
    <source>
        <dbReference type="Proteomes" id="UP001157418"/>
    </source>
</evidence>
<evidence type="ECO:0000256" key="1">
    <source>
        <dbReference type="SAM" id="SignalP"/>
    </source>
</evidence>
<evidence type="ECO:0000313" key="2">
    <source>
        <dbReference type="EMBL" id="CAH1432166.1"/>
    </source>
</evidence>
<dbReference type="AlphaFoldDB" id="A0AAU9N2T8"/>
<comment type="caution">
    <text evidence="2">The sequence shown here is derived from an EMBL/GenBank/DDBJ whole genome shotgun (WGS) entry which is preliminary data.</text>
</comment>
<keyword evidence="1" id="KW-0732">Signal</keyword>
<proteinExistence type="predicted"/>
<gene>
    <name evidence="2" type="ORF">LVIROSA_LOCUS18835</name>
</gene>
<protein>
    <submittedName>
        <fullName evidence="2">Uncharacterized protein</fullName>
    </submittedName>
</protein>
<feature type="chain" id="PRO_5043336541" evidence="1">
    <location>
        <begin position="22"/>
        <end position="256"/>
    </location>
</feature>
<dbReference type="Proteomes" id="UP001157418">
    <property type="component" value="Unassembled WGS sequence"/>
</dbReference>
<accession>A0AAU9N2T8</accession>
<name>A0AAU9N2T8_9ASTR</name>
<dbReference type="EMBL" id="CAKMRJ010003334">
    <property type="protein sequence ID" value="CAH1432166.1"/>
    <property type="molecule type" value="Genomic_DNA"/>
</dbReference>
<feature type="signal peptide" evidence="1">
    <location>
        <begin position="1"/>
        <end position="21"/>
    </location>
</feature>
<sequence length="256" mass="29646">MCTSSVIHILFFLASSLHVSASLSESCSPPPQISIGVIAFSFKVLCLSQKPTLFIGSTIRRPIMSRKALGKVALLLPRMWVPEGYLASLYLYMNSCTSQQKHRHLPGILKSEGAFVTCCQSSKTQYHIEGKEYFVWSIYGQRWSRCMSYYRNGDYKYYNRIQFPQLGNILWNSCIINTIRARIHRVNPGLRNRWGIETSIWSFTDLSLIFYYYIKLVEGHTTIIYANVQCICWKKRIIPILPPLINDENFKIQEAY</sequence>
<organism evidence="2 3">
    <name type="scientific">Lactuca virosa</name>
    <dbReference type="NCBI Taxonomy" id="75947"/>
    <lineage>
        <taxon>Eukaryota</taxon>
        <taxon>Viridiplantae</taxon>
        <taxon>Streptophyta</taxon>
        <taxon>Embryophyta</taxon>
        <taxon>Tracheophyta</taxon>
        <taxon>Spermatophyta</taxon>
        <taxon>Magnoliopsida</taxon>
        <taxon>eudicotyledons</taxon>
        <taxon>Gunneridae</taxon>
        <taxon>Pentapetalae</taxon>
        <taxon>asterids</taxon>
        <taxon>campanulids</taxon>
        <taxon>Asterales</taxon>
        <taxon>Asteraceae</taxon>
        <taxon>Cichorioideae</taxon>
        <taxon>Cichorieae</taxon>
        <taxon>Lactucinae</taxon>
        <taxon>Lactuca</taxon>
    </lineage>
</organism>
<reference evidence="2 3" key="1">
    <citation type="submission" date="2022-01" db="EMBL/GenBank/DDBJ databases">
        <authorList>
            <person name="Xiong W."/>
            <person name="Schranz E."/>
        </authorList>
    </citation>
    <scope>NUCLEOTIDE SEQUENCE [LARGE SCALE GENOMIC DNA]</scope>
</reference>
<keyword evidence="3" id="KW-1185">Reference proteome</keyword>